<reference evidence="1" key="2">
    <citation type="submission" date="2022-09" db="EMBL/GenBank/DDBJ databases">
        <title>Rouxiella aceris sp. nov., isolated from tree sap and emended description of the genus Rhouxiella.</title>
        <authorList>
            <person name="Kim I.S."/>
        </authorList>
    </citation>
    <scope>NUCLEOTIDE SEQUENCE</scope>
    <source>
        <strain evidence="1">SAP-2</strain>
    </source>
</reference>
<dbReference type="EMBL" id="JADMKS010000002">
    <property type="protein sequence ID" value="MBF6635910.1"/>
    <property type="molecule type" value="Genomic_DNA"/>
</dbReference>
<protein>
    <submittedName>
        <fullName evidence="1">Uncharacterized protein</fullName>
    </submittedName>
</protein>
<dbReference type="RefSeq" id="WP_194977572.1">
    <property type="nucleotide sequence ID" value="NZ_JADMKS010000002.1"/>
</dbReference>
<name>A0AA41BV78_9GAMM</name>
<proteinExistence type="predicted"/>
<accession>A0AA41BV78</accession>
<evidence type="ECO:0000313" key="1">
    <source>
        <dbReference type="EMBL" id="MBF6635910.1"/>
    </source>
</evidence>
<evidence type="ECO:0000313" key="2">
    <source>
        <dbReference type="Proteomes" id="UP000705283"/>
    </source>
</evidence>
<organism evidence="1 2">
    <name type="scientific">Rouxiella silvae</name>
    <dbReference type="NCBI Taxonomy" id="1646373"/>
    <lineage>
        <taxon>Bacteria</taxon>
        <taxon>Pseudomonadati</taxon>
        <taxon>Pseudomonadota</taxon>
        <taxon>Gammaproteobacteria</taxon>
        <taxon>Enterobacterales</taxon>
        <taxon>Yersiniaceae</taxon>
        <taxon>Rouxiella</taxon>
    </lineage>
</organism>
<dbReference type="Proteomes" id="UP000705283">
    <property type="component" value="Unassembled WGS sequence"/>
</dbReference>
<gene>
    <name evidence="1" type="ORF">ITX54_04435</name>
</gene>
<dbReference type="AlphaFoldDB" id="A0AA41BV78"/>
<reference evidence="1" key="1">
    <citation type="submission" date="2020-11" db="EMBL/GenBank/DDBJ databases">
        <authorList>
            <person name="Lee S.D."/>
        </authorList>
    </citation>
    <scope>NUCLEOTIDE SEQUENCE</scope>
    <source>
        <strain evidence="1">SAP-2</strain>
    </source>
</reference>
<comment type="caution">
    <text evidence="1">The sequence shown here is derived from an EMBL/GenBank/DDBJ whole genome shotgun (WGS) entry which is preliminary data.</text>
</comment>
<sequence>MKIIRSAGIYKALGAEFLPKVKIRDNFKKLIKAFEQTSVNISSNASQPLRAARSPEIKQLREFFESKITPELPPVREGFKNFNKLGGARSAPIISNPVNPFRAALMTGVFGLSYQRSISADNKETWIKPTLTPVELEKSMVHITARPQYKIYGETILKVDLNKSDPAEKINTYGHELSLYRNGYVSEKAREFSMLEVPLTGGFKS</sequence>